<dbReference type="Pfam" id="PF13041">
    <property type="entry name" value="PPR_2"/>
    <property type="match status" value="1"/>
</dbReference>
<dbReference type="Proteomes" id="UP000827721">
    <property type="component" value="Unassembled WGS sequence"/>
</dbReference>
<organism evidence="5 6">
    <name type="scientific">Xanthoceras sorbifolium</name>
    <dbReference type="NCBI Taxonomy" id="99658"/>
    <lineage>
        <taxon>Eukaryota</taxon>
        <taxon>Viridiplantae</taxon>
        <taxon>Streptophyta</taxon>
        <taxon>Embryophyta</taxon>
        <taxon>Tracheophyta</taxon>
        <taxon>Spermatophyta</taxon>
        <taxon>Magnoliopsida</taxon>
        <taxon>eudicotyledons</taxon>
        <taxon>Gunneridae</taxon>
        <taxon>Pentapetalae</taxon>
        <taxon>rosids</taxon>
        <taxon>malvids</taxon>
        <taxon>Sapindales</taxon>
        <taxon>Sapindaceae</taxon>
        <taxon>Xanthoceroideae</taxon>
        <taxon>Xanthoceras</taxon>
    </lineage>
</organism>
<dbReference type="Pfam" id="PF13812">
    <property type="entry name" value="PPR_3"/>
    <property type="match status" value="1"/>
</dbReference>
<proteinExistence type="inferred from homology"/>
<dbReference type="InterPro" id="IPR002885">
    <property type="entry name" value="PPR_rpt"/>
</dbReference>
<dbReference type="Gene3D" id="1.25.40.10">
    <property type="entry name" value="Tetratricopeptide repeat domain"/>
    <property type="match status" value="2"/>
</dbReference>
<reference evidence="5 6" key="1">
    <citation type="submission" date="2021-02" db="EMBL/GenBank/DDBJ databases">
        <title>Plant Genome Project.</title>
        <authorList>
            <person name="Zhang R.-G."/>
        </authorList>
    </citation>
    <scope>NUCLEOTIDE SEQUENCE [LARGE SCALE GENOMIC DNA]</scope>
    <source>
        <tissue evidence="5">Leaves</tissue>
    </source>
</reference>
<dbReference type="NCBIfam" id="TIGR00756">
    <property type="entry name" value="PPR"/>
    <property type="match status" value="4"/>
</dbReference>
<evidence type="ECO:0000256" key="4">
    <source>
        <dbReference type="SAM" id="MobiDB-lite"/>
    </source>
</evidence>
<sequence>MNNDRKRSHLDDPSPDPNNKKLHRSNPQPPQEQPNHPNRLPVFTSYLQVPNLPPTIKQLCEIVANTPSLTVERVLEGTGIRVSQEIVEQVLKHSYAYPGPAVKFFRWSAYQLNERQSPYAWNLVVDLLGKNSLFDAMWDAIKSMKREGLLSLATFASVFSSYIVHGRVQDAIRAFEVMEQYGCRRDIVALNSLLSAICRDGKAIDAVDFLRVVKVSIRPDADSYAILLEGLENEGNVVGSRQTFAEMVAEIGWDPRNVPAYDSFLSTLLKGHGGVHEAVDSFKMLSDKRCYPGMKFFQLALEECLKTYDVRAAEFIWESMVGGIGLRPDTQMYNSMITIHCYSNNTDIAIKLLDEMVYNGVFPDVHTYNVLFQFLIKARKLRKASVLFNEMIRNEFVPSRDNCDAAVRIYIGTGDPYMAIKVWKCMFDNHHSNLADTGNILVHGLCDMDMLPEAVKYAEGMIERGIELTSSLSKLKQRLTEARKVYMYDELLRKKTAH</sequence>
<evidence type="ECO:0000256" key="1">
    <source>
        <dbReference type="ARBA" id="ARBA00007626"/>
    </source>
</evidence>
<accession>A0ABQ8HEA2</accession>
<protein>
    <recommendedName>
        <fullName evidence="7">Pentatricopeptide repeat-containing protein</fullName>
    </recommendedName>
</protein>
<dbReference type="PANTHER" id="PTHR47938:SF35">
    <property type="entry name" value="PENTATRICOPEPTIDE REPEAT-CONTAINING PROTEIN 4, MITOCHONDRIAL-RELATED"/>
    <property type="match status" value="1"/>
</dbReference>
<dbReference type="EMBL" id="JAFEMO010000011">
    <property type="protein sequence ID" value="KAH7556959.1"/>
    <property type="molecule type" value="Genomic_DNA"/>
</dbReference>
<evidence type="ECO:0000313" key="6">
    <source>
        <dbReference type="Proteomes" id="UP000827721"/>
    </source>
</evidence>
<evidence type="ECO:0008006" key="7">
    <source>
        <dbReference type="Google" id="ProtNLM"/>
    </source>
</evidence>
<dbReference type="Pfam" id="PF01535">
    <property type="entry name" value="PPR"/>
    <property type="match status" value="2"/>
</dbReference>
<feature type="repeat" description="PPR" evidence="3">
    <location>
        <begin position="329"/>
        <end position="363"/>
    </location>
</feature>
<evidence type="ECO:0000256" key="3">
    <source>
        <dbReference type="PROSITE-ProRule" id="PRU00708"/>
    </source>
</evidence>
<gene>
    <name evidence="5" type="ORF">JRO89_XS11G0018300</name>
</gene>
<dbReference type="InterPro" id="IPR011990">
    <property type="entry name" value="TPR-like_helical_dom_sf"/>
</dbReference>
<comment type="caution">
    <text evidence="5">The sequence shown here is derived from an EMBL/GenBank/DDBJ whole genome shotgun (WGS) entry which is preliminary data.</text>
</comment>
<evidence type="ECO:0000313" key="5">
    <source>
        <dbReference type="EMBL" id="KAH7556959.1"/>
    </source>
</evidence>
<feature type="repeat" description="PPR" evidence="3">
    <location>
        <begin position="151"/>
        <end position="185"/>
    </location>
</feature>
<keyword evidence="6" id="KW-1185">Reference proteome</keyword>
<keyword evidence="2" id="KW-0677">Repeat</keyword>
<feature type="region of interest" description="Disordered" evidence="4">
    <location>
        <begin position="1"/>
        <end position="41"/>
    </location>
</feature>
<dbReference type="PROSITE" id="PS51375">
    <property type="entry name" value="PPR"/>
    <property type="match status" value="3"/>
</dbReference>
<name>A0ABQ8HEA2_9ROSI</name>
<feature type="repeat" description="PPR" evidence="3">
    <location>
        <begin position="364"/>
        <end position="398"/>
    </location>
</feature>
<dbReference type="PANTHER" id="PTHR47938">
    <property type="entry name" value="RESPIRATORY COMPLEX I CHAPERONE (CIA84), PUTATIVE (AFU_ORTHOLOGUE AFUA_2G06020)-RELATED"/>
    <property type="match status" value="1"/>
</dbReference>
<comment type="similarity">
    <text evidence="1">Belongs to the PPR family. P subfamily.</text>
</comment>
<evidence type="ECO:0000256" key="2">
    <source>
        <dbReference type="ARBA" id="ARBA00022737"/>
    </source>
</evidence>